<name>R0H095_9BRAS</name>
<dbReference type="Proteomes" id="UP000029121">
    <property type="component" value="Unassembled WGS sequence"/>
</dbReference>
<dbReference type="KEGG" id="crb:17879259"/>
<evidence type="ECO:0000256" key="1">
    <source>
        <dbReference type="SAM" id="MobiDB-lite"/>
    </source>
</evidence>
<dbReference type="AlphaFoldDB" id="R0H095"/>
<dbReference type="eggNOG" id="KOG2620">
    <property type="taxonomic scope" value="Eukaryota"/>
</dbReference>
<feature type="compositionally biased region" description="Basic and acidic residues" evidence="1">
    <location>
        <begin position="40"/>
        <end position="67"/>
    </location>
</feature>
<feature type="compositionally biased region" description="Low complexity" evidence="1">
    <location>
        <begin position="30"/>
        <end position="39"/>
    </location>
</feature>
<evidence type="ECO:0000313" key="2">
    <source>
        <dbReference type="EMBL" id="EOA17990.1"/>
    </source>
</evidence>
<sequence>MGGCASKPKESDIVEGSVPTENAVVESKNATTETDATLTLDKKEESSEETKKEGETKEDSSESEATKAEPTPETVKAEEKAPAETEPSTKETTPAKTDEAPLVIL</sequence>
<keyword evidence="3" id="KW-1185">Reference proteome</keyword>
<dbReference type="EMBL" id="KB870811">
    <property type="protein sequence ID" value="EOA17990.1"/>
    <property type="molecule type" value="Genomic_DNA"/>
</dbReference>
<organism evidence="2 3">
    <name type="scientific">Capsella rubella</name>
    <dbReference type="NCBI Taxonomy" id="81985"/>
    <lineage>
        <taxon>Eukaryota</taxon>
        <taxon>Viridiplantae</taxon>
        <taxon>Streptophyta</taxon>
        <taxon>Embryophyta</taxon>
        <taxon>Tracheophyta</taxon>
        <taxon>Spermatophyta</taxon>
        <taxon>Magnoliopsida</taxon>
        <taxon>eudicotyledons</taxon>
        <taxon>Gunneridae</taxon>
        <taxon>Pentapetalae</taxon>
        <taxon>rosids</taxon>
        <taxon>malvids</taxon>
        <taxon>Brassicales</taxon>
        <taxon>Brassicaceae</taxon>
        <taxon>Camelineae</taxon>
        <taxon>Capsella</taxon>
    </lineage>
</organism>
<feature type="region of interest" description="Disordered" evidence="1">
    <location>
        <begin position="1"/>
        <end position="105"/>
    </location>
</feature>
<evidence type="ECO:0000313" key="3">
    <source>
        <dbReference type="Proteomes" id="UP000029121"/>
    </source>
</evidence>
<dbReference type="STRING" id="81985.R0H095"/>
<gene>
    <name evidence="2" type="ORF">CARUB_v10006431mg</name>
</gene>
<proteinExistence type="predicted"/>
<accession>R0H095</accession>
<feature type="compositionally biased region" description="Basic and acidic residues" evidence="1">
    <location>
        <begin position="75"/>
        <end position="89"/>
    </location>
</feature>
<reference evidence="3" key="1">
    <citation type="journal article" date="2013" name="Nat. Genet.">
        <title>The Capsella rubella genome and the genomic consequences of rapid mating system evolution.</title>
        <authorList>
            <person name="Slotte T."/>
            <person name="Hazzouri K.M."/>
            <person name="Agren J.A."/>
            <person name="Koenig D."/>
            <person name="Maumus F."/>
            <person name="Guo Y.L."/>
            <person name="Steige K."/>
            <person name="Platts A.E."/>
            <person name="Escobar J.S."/>
            <person name="Newman L.K."/>
            <person name="Wang W."/>
            <person name="Mandakova T."/>
            <person name="Vello E."/>
            <person name="Smith L.M."/>
            <person name="Henz S.R."/>
            <person name="Steffen J."/>
            <person name="Takuno S."/>
            <person name="Brandvain Y."/>
            <person name="Coop G."/>
            <person name="Andolfatto P."/>
            <person name="Hu T.T."/>
            <person name="Blanchette M."/>
            <person name="Clark R.M."/>
            <person name="Quesneville H."/>
            <person name="Nordborg M."/>
            <person name="Gaut B.S."/>
            <person name="Lysak M.A."/>
            <person name="Jenkins J."/>
            <person name="Grimwood J."/>
            <person name="Chapman J."/>
            <person name="Prochnik S."/>
            <person name="Shu S."/>
            <person name="Rokhsar D."/>
            <person name="Schmutz J."/>
            <person name="Weigel D."/>
            <person name="Wright S.I."/>
        </authorList>
    </citation>
    <scope>NUCLEOTIDE SEQUENCE [LARGE SCALE GENOMIC DNA]</scope>
    <source>
        <strain evidence="3">cv. Monte Gargano</strain>
    </source>
</reference>
<protein>
    <submittedName>
        <fullName evidence="2">Uncharacterized protein</fullName>
    </submittedName>
</protein>